<organism evidence="1">
    <name type="scientific">freshwater metagenome</name>
    <dbReference type="NCBI Taxonomy" id="449393"/>
    <lineage>
        <taxon>unclassified sequences</taxon>
        <taxon>metagenomes</taxon>
        <taxon>ecological metagenomes</taxon>
    </lineage>
</organism>
<evidence type="ECO:0000313" key="1">
    <source>
        <dbReference type="EMBL" id="CAB4746248.1"/>
    </source>
</evidence>
<reference evidence="1" key="1">
    <citation type="submission" date="2020-05" db="EMBL/GenBank/DDBJ databases">
        <authorList>
            <person name="Chiriac C."/>
            <person name="Salcher M."/>
            <person name="Ghai R."/>
            <person name="Kavagutti S V."/>
        </authorList>
    </citation>
    <scope>NUCLEOTIDE SEQUENCE</scope>
</reference>
<proteinExistence type="predicted"/>
<sequence>MWHSTANVFSDAPTDRQYPTGIRAGSDTYSVERVPRLYGRWLAPSWPIPSPVADRVEPRCWDNDWDTLRYFHATMLLLVSSPAETPMTAAGRYWSWRKSSSRGHMSFTGLPIAMPTWMAWLTKSDSHLRPSPPPRRVVVTLIAEAGSPVMLWASVSTALLPCVGA</sequence>
<dbReference type="EMBL" id="CAEZYY010000006">
    <property type="protein sequence ID" value="CAB4746248.1"/>
    <property type="molecule type" value="Genomic_DNA"/>
</dbReference>
<gene>
    <name evidence="1" type="ORF">UFOPK2806_00725</name>
</gene>
<accession>A0A6J6TGI2</accession>
<dbReference type="AlphaFoldDB" id="A0A6J6TGI2"/>
<name>A0A6J6TGI2_9ZZZZ</name>
<protein>
    <submittedName>
        <fullName evidence="1">Unannotated protein</fullName>
    </submittedName>
</protein>